<reference evidence="7" key="1">
    <citation type="submission" date="2023-08" db="EMBL/GenBank/DDBJ databases">
        <title>Black Yeasts Isolated from many extreme environments.</title>
        <authorList>
            <person name="Coleine C."/>
            <person name="Stajich J.E."/>
            <person name="Selbmann L."/>
        </authorList>
    </citation>
    <scope>NUCLEOTIDE SEQUENCE</scope>
    <source>
        <strain evidence="7">CCFEE 5810</strain>
    </source>
</reference>
<dbReference type="GO" id="GO:0000981">
    <property type="term" value="F:DNA-binding transcription factor activity, RNA polymerase II-specific"/>
    <property type="evidence" value="ECO:0007669"/>
    <property type="project" value="InterPro"/>
</dbReference>
<keyword evidence="2" id="KW-0862">Zinc</keyword>
<dbReference type="InterPro" id="IPR052360">
    <property type="entry name" value="Transcr_Regulatory_Proteins"/>
</dbReference>
<keyword evidence="1" id="KW-0479">Metal-binding</keyword>
<dbReference type="AlphaFoldDB" id="A0AAN7VSA1"/>
<keyword evidence="5" id="KW-0804">Transcription</keyword>
<dbReference type="GO" id="GO:0003677">
    <property type="term" value="F:DNA binding"/>
    <property type="evidence" value="ECO:0007669"/>
    <property type="project" value="UniProtKB-KW"/>
</dbReference>
<dbReference type="GO" id="GO:0008270">
    <property type="term" value="F:zinc ion binding"/>
    <property type="evidence" value="ECO:0007669"/>
    <property type="project" value="InterPro"/>
</dbReference>
<evidence type="ECO:0000313" key="8">
    <source>
        <dbReference type="Proteomes" id="UP001310594"/>
    </source>
</evidence>
<dbReference type="PANTHER" id="PTHR36206">
    <property type="entry name" value="ASPERCRYPTIN BIOSYNTHESIS CLUSTER-SPECIFIC TRANSCRIPTION REGULATOR ATNN-RELATED"/>
    <property type="match status" value="1"/>
</dbReference>
<proteinExistence type="predicted"/>
<evidence type="ECO:0000256" key="4">
    <source>
        <dbReference type="ARBA" id="ARBA00023125"/>
    </source>
</evidence>
<organism evidence="7 8">
    <name type="scientific">Elasticomyces elasticus</name>
    <dbReference type="NCBI Taxonomy" id="574655"/>
    <lineage>
        <taxon>Eukaryota</taxon>
        <taxon>Fungi</taxon>
        <taxon>Dikarya</taxon>
        <taxon>Ascomycota</taxon>
        <taxon>Pezizomycotina</taxon>
        <taxon>Dothideomycetes</taxon>
        <taxon>Dothideomycetidae</taxon>
        <taxon>Mycosphaerellales</taxon>
        <taxon>Teratosphaeriaceae</taxon>
        <taxon>Elasticomyces</taxon>
    </lineage>
</organism>
<evidence type="ECO:0000256" key="2">
    <source>
        <dbReference type="ARBA" id="ARBA00022833"/>
    </source>
</evidence>
<gene>
    <name evidence="7" type="ORF">LTR97_005650</name>
</gene>
<dbReference type="PANTHER" id="PTHR36206:SF4">
    <property type="entry name" value="HYPOTHETICAL CONSERVED PROTEIN (EUROFUNG)-RELATED"/>
    <property type="match status" value="1"/>
</dbReference>
<name>A0AAN7VSA1_9PEZI</name>
<accession>A0AAN7VSA1</accession>
<dbReference type="InterPro" id="IPR001138">
    <property type="entry name" value="Zn2Cys6_DnaBD"/>
</dbReference>
<keyword evidence="6" id="KW-0539">Nucleus</keyword>
<evidence type="ECO:0000313" key="7">
    <source>
        <dbReference type="EMBL" id="KAK5699522.1"/>
    </source>
</evidence>
<keyword evidence="3" id="KW-0805">Transcription regulation</keyword>
<dbReference type="EMBL" id="JAVRQU010000008">
    <property type="protein sequence ID" value="KAK5699522.1"/>
    <property type="molecule type" value="Genomic_DNA"/>
</dbReference>
<dbReference type="Proteomes" id="UP001310594">
    <property type="component" value="Unassembled WGS sequence"/>
</dbReference>
<sequence length="482" mass="52969">MSTSRKVPIRTGCLSCRARGIRCDPTNPTCQRFTSASWTSNRKDHSKSRSLANDASQARSLVSEPGVISKIDVSWEGTHREKQSLYFFSNFTAPELAGWFDRSFWGVSILQAATLDQGIKHLVAAIGAVHESQLRKQVSRNTNADGLHAFALRQCNKAIKDLVRPPTQASEADMLRTLTASILFACLESMQVERKAAVPHIVSARRLFKQYKVNYERSHGQEGTKYPTRPREMDPLIAHYEVQLGDSSNDSLPSDAYHGPDLALPLNITSIMAARIPLERALAACSNDISMLGKHGDAASANAIAAKKMIYRQWFVCWDLAFAKFLSLNVSQLDGETLNASRLLKAHQTAAIVLTSVEYGVGEVAWAAFTEEFRAIVALVTEIVASRPRQKLASQAPQTAYFSTSMGITEPLYCAAARCVDPAIARRARILLDRLPQNEGAHSPWRISFIEMMLCAATGKHHEVETGSTDLTDTSASCSNVA</sequence>
<dbReference type="InterPro" id="IPR036864">
    <property type="entry name" value="Zn2-C6_fun-type_DNA-bd_sf"/>
</dbReference>
<evidence type="ECO:0000256" key="3">
    <source>
        <dbReference type="ARBA" id="ARBA00023015"/>
    </source>
</evidence>
<keyword evidence="4" id="KW-0238">DNA-binding</keyword>
<protein>
    <recommendedName>
        <fullName evidence="9">Zn(2)-C6 fungal-type domain-containing protein</fullName>
    </recommendedName>
</protein>
<evidence type="ECO:0008006" key="9">
    <source>
        <dbReference type="Google" id="ProtNLM"/>
    </source>
</evidence>
<dbReference type="SUPFAM" id="SSF57701">
    <property type="entry name" value="Zn2/Cys6 DNA-binding domain"/>
    <property type="match status" value="1"/>
</dbReference>
<evidence type="ECO:0000256" key="5">
    <source>
        <dbReference type="ARBA" id="ARBA00023163"/>
    </source>
</evidence>
<comment type="caution">
    <text evidence="7">The sequence shown here is derived from an EMBL/GenBank/DDBJ whole genome shotgun (WGS) entry which is preliminary data.</text>
</comment>
<dbReference type="CDD" id="cd00067">
    <property type="entry name" value="GAL4"/>
    <property type="match status" value="1"/>
</dbReference>
<evidence type="ECO:0000256" key="6">
    <source>
        <dbReference type="ARBA" id="ARBA00023242"/>
    </source>
</evidence>
<evidence type="ECO:0000256" key="1">
    <source>
        <dbReference type="ARBA" id="ARBA00022723"/>
    </source>
</evidence>